<protein>
    <recommendedName>
        <fullName evidence="3">NAD(P)-binding protein</fullName>
    </recommendedName>
</protein>
<proteinExistence type="predicted"/>
<gene>
    <name evidence="1" type="ORF">TeGR_g14757</name>
</gene>
<keyword evidence="2" id="KW-1185">Reference proteome</keyword>
<evidence type="ECO:0000313" key="1">
    <source>
        <dbReference type="EMBL" id="GMI56248.1"/>
    </source>
</evidence>
<dbReference type="PANTHER" id="PTHR45458">
    <property type="entry name" value="SHORT-CHAIN DEHYDROGENASE/REDUCTASE SDR"/>
    <property type="match status" value="1"/>
</dbReference>
<reference evidence="1 2" key="1">
    <citation type="journal article" date="2023" name="Commun. Biol.">
        <title>Genome analysis of Parmales, the sister group of diatoms, reveals the evolutionary specialization of diatoms from phago-mixotrophs to photoautotrophs.</title>
        <authorList>
            <person name="Ban H."/>
            <person name="Sato S."/>
            <person name="Yoshikawa S."/>
            <person name="Yamada K."/>
            <person name="Nakamura Y."/>
            <person name="Ichinomiya M."/>
            <person name="Sato N."/>
            <person name="Blanc-Mathieu R."/>
            <person name="Endo H."/>
            <person name="Kuwata A."/>
            <person name="Ogata H."/>
        </authorList>
    </citation>
    <scope>NUCLEOTIDE SEQUENCE [LARGE SCALE GENOMIC DNA]</scope>
</reference>
<dbReference type="PRINTS" id="PR00081">
    <property type="entry name" value="GDHRDH"/>
</dbReference>
<organism evidence="1 2">
    <name type="scientific">Tetraparma gracilis</name>
    <dbReference type="NCBI Taxonomy" id="2962635"/>
    <lineage>
        <taxon>Eukaryota</taxon>
        <taxon>Sar</taxon>
        <taxon>Stramenopiles</taxon>
        <taxon>Ochrophyta</taxon>
        <taxon>Bolidophyceae</taxon>
        <taxon>Parmales</taxon>
        <taxon>Triparmaceae</taxon>
        <taxon>Tetraparma</taxon>
    </lineage>
</organism>
<dbReference type="Proteomes" id="UP001165060">
    <property type="component" value="Unassembled WGS sequence"/>
</dbReference>
<dbReference type="PANTHER" id="PTHR45458:SF1">
    <property type="entry name" value="SHORT CHAIN DEHYDROGENASE"/>
    <property type="match status" value="1"/>
</dbReference>
<evidence type="ECO:0000313" key="2">
    <source>
        <dbReference type="Proteomes" id="UP001165060"/>
    </source>
</evidence>
<name>A0ABQ6ND14_9STRA</name>
<sequence length="257" mass="26671">MPTYLITGTSSGIGLELVRQLALRGDKIYATCRARASKATGEDLLSSVASSGDVTVVEGIDTMDDGVGAALKAALAGVTLDVIIHNAGGLNTTRDLKGMETMMDQSFDNVTTACMMDTFNLNCLGPLRVQQALTAQMSPAGKVVVISTGMGSIGDNGSSGVYAYRTSKAAVNMVTKNMSVDLGKKGIAVCCINPRMVQTAFGPGAEAMKGMGAIPVDESVEGLVKAADQLTLENNHGKFLSVPKERGTDPVEFPGGW</sequence>
<comment type="caution">
    <text evidence="1">The sequence shown here is derived from an EMBL/GenBank/DDBJ whole genome shotgun (WGS) entry which is preliminary data.</text>
</comment>
<dbReference type="Pfam" id="PF00106">
    <property type="entry name" value="adh_short"/>
    <property type="match status" value="1"/>
</dbReference>
<dbReference type="InterPro" id="IPR036291">
    <property type="entry name" value="NAD(P)-bd_dom_sf"/>
</dbReference>
<accession>A0ABQ6ND14</accession>
<dbReference type="EMBL" id="BRYB01006381">
    <property type="protein sequence ID" value="GMI56248.1"/>
    <property type="molecule type" value="Genomic_DNA"/>
</dbReference>
<dbReference type="Gene3D" id="3.40.50.720">
    <property type="entry name" value="NAD(P)-binding Rossmann-like Domain"/>
    <property type="match status" value="1"/>
</dbReference>
<evidence type="ECO:0008006" key="3">
    <source>
        <dbReference type="Google" id="ProtNLM"/>
    </source>
</evidence>
<dbReference type="InterPro" id="IPR052184">
    <property type="entry name" value="SDR_enzymes"/>
</dbReference>
<dbReference type="SUPFAM" id="SSF51735">
    <property type="entry name" value="NAD(P)-binding Rossmann-fold domains"/>
    <property type="match status" value="1"/>
</dbReference>
<dbReference type="InterPro" id="IPR002347">
    <property type="entry name" value="SDR_fam"/>
</dbReference>